<evidence type="ECO:0000256" key="5">
    <source>
        <dbReference type="SAM" id="MobiDB-lite"/>
    </source>
</evidence>
<dbReference type="FunFam" id="1.10.10.10:FF:000300">
    <property type="entry name" value="Eukaryotic translation initiation factor 3 subunit C"/>
    <property type="match status" value="1"/>
</dbReference>
<dbReference type="InterPro" id="IPR000717">
    <property type="entry name" value="PCI_dom"/>
</dbReference>
<dbReference type="PROSITE" id="PS50250">
    <property type="entry name" value="PCI"/>
    <property type="match status" value="1"/>
</dbReference>
<dbReference type="GO" id="GO:0031369">
    <property type="term" value="F:translation initiation factor binding"/>
    <property type="evidence" value="ECO:0007669"/>
    <property type="project" value="InterPro"/>
</dbReference>
<dbReference type="GO" id="GO:0003723">
    <property type="term" value="F:RNA binding"/>
    <property type="evidence" value="ECO:0007669"/>
    <property type="project" value="InterPro"/>
</dbReference>
<dbReference type="Gene3D" id="1.10.10.10">
    <property type="entry name" value="Winged helix-like DNA-binding domain superfamily/Winged helix DNA-binding domain"/>
    <property type="match status" value="1"/>
</dbReference>
<feature type="compositionally biased region" description="Basic and acidic residues" evidence="5">
    <location>
        <begin position="609"/>
        <end position="623"/>
    </location>
</feature>
<dbReference type="InterPro" id="IPR036390">
    <property type="entry name" value="WH_DNA-bd_sf"/>
</dbReference>
<dbReference type="Pfam" id="PF01399">
    <property type="entry name" value="PCI"/>
    <property type="match status" value="1"/>
</dbReference>
<dbReference type="Pfam" id="PF05470">
    <property type="entry name" value="eIF-3c_N"/>
    <property type="match status" value="1"/>
</dbReference>
<feature type="region of interest" description="Disordered" evidence="5">
    <location>
        <begin position="586"/>
        <end position="632"/>
    </location>
</feature>
<dbReference type="GO" id="GO:0003743">
    <property type="term" value="F:translation initiation factor activity"/>
    <property type="evidence" value="ECO:0007669"/>
    <property type="project" value="UniProtKB-UniRule"/>
</dbReference>
<dbReference type="AlphaFoldDB" id="A0A0E9NCJ5"/>
<dbReference type="SUPFAM" id="SSF46785">
    <property type="entry name" value="Winged helix' DNA-binding domain"/>
    <property type="match status" value="1"/>
</dbReference>
<organism evidence="7 8">
    <name type="scientific">Saitoella complicata (strain BCRC 22490 / CBS 7301 / JCM 7358 / NBRC 10748 / NRRL Y-17804)</name>
    <dbReference type="NCBI Taxonomy" id="698492"/>
    <lineage>
        <taxon>Eukaryota</taxon>
        <taxon>Fungi</taxon>
        <taxon>Dikarya</taxon>
        <taxon>Ascomycota</taxon>
        <taxon>Taphrinomycotina</taxon>
        <taxon>Taphrinomycotina incertae sedis</taxon>
        <taxon>Saitoella</taxon>
    </lineage>
</organism>
<dbReference type="InterPro" id="IPR027516">
    <property type="entry name" value="EIF3C"/>
</dbReference>
<feature type="compositionally biased region" description="Basic and acidic residues" evidence="5">
    <location>
        <begin position="1183"/>
        <end position="1210"/>
    </location>
</feature>
<feature type="region of interest" description="Disordered" evidence="5">
    <location>
        <begin position="383"/>
        <end position="477"/>
    </location>
</feature>
<protein>
    <recommendedName>
        <fullName evidence="4">Eukaryotic translation initiation factor 3 subunit C</fullName>
        <shortName evidence="4">eIF3c</shortName>
    </recommendedName>
    <alternativeName>
        <fullName evidence="4">Eukaryotic translation initiation factor 3 93 kDa subunit homolog</fullName>
        <shortName evidence="4">eIF3 p93</shortName>
    </alternativeName>
    <alternativeName>
        <fullName evidence="4">Translation initiation factor eIF3, p93 subunit homolog</fullName>
    </alternativeName>
</protein>
<dbReference type="Proteomes" id="UP000033140">
    <property type="component" value="Unassembled WGS sequence"/>
</dbReference>
<feature type="domain" description="PCI" evidence="6">
    <location>
        <begin position="986"/>
        <end position="1160"/>
    </location>
</feature>
<feature type="compositionally biased region" description="Acidic residues" evidence="5">
    <location>
        <begin position="422"/>
        <end position="447"/>
    </location>
</feature>
<gene>
    <name evidence="4" type="primary">NIP1</name>
    <name evidence="7" type="ORF">G7K_1764-t1</name>
</gene>
<keyword evidence="2 4" id="KW-0396">Initiation factor</keyword>
<comment type="caution">
    <text evidence="7">The sequence shown here is derived from an EMBL/GenBank/DDBJ whole genome shotgun (WGS) entry which is preliminary data.</text>
</comment>
<keyword evidence="3 4" id="KW-0648">Protein biosynthesis</keyword>
<comment type="subunit">
    <text evidence="4">Component of the eukaryotic translation initiation factor 3 (eIF-3) complex.</text>
</comment>
<feature type="compositionally biased region" description="Polar residues" evidence="5">
    <location>
        <begin position="347"/>
        <end position="366"/>
    </location>
</feature>
<feature type="compositionally biased region" description="Low complexity" evidence="5">
    <location>
        <begin position="406"/>
        <end position="421"/>
    </location>
</feature>
<accession>A0A0E9NCJ5</accession>
<dbReference type="OMA" id="GMITEAH"/>
<dbReference type="SMART" id="SM00088">
    <property type="entry name" value="PINT"/>
    <property type="match status" value="1"/>
</dbReference>
<proteinExistence type="inferred from homology"/>
<keyword evidence="1 4" id="KW-0963">Cytoplasm</keyword>
<evidence type="ECO:0000256" key="4">
    <source>
        <dbReference type="HAMAP-Rule" id="MF_03002"/>
    </source>
</evidence>
<dbReference type="GO" id="GO:0001732">
    <property type="term" value="P:formation of cytoplasmic translation initiation complex"/>
    <property type="evidence" value="ECO:0007669"/>
    <property type="project" value="UniProtKB-UniRule"/>
</dbReference>
<reference evidence="7 8" key="2">
    <citation type="journal article" date="2014" name="J. Gen. Appl. Microbiol.">
        <title>The early diverging ascomycetous budding yeast Saitoella complicata has three histone deacetylases belonging to the Clr6, Hos2, and Rpd3 lineages.</title>
        <authorList>
            <person name="Nishida H."/>
            <person name="Matsumoto T."/>
            <person name="Kondo S."/>
            <person name="Hamamoto M."/>
            <person name="Yoshikawa H."/>
        </authorList>
    </citation>
    <scope>NUCLEOTIDE SEQUENCE [LARGE SCALE GENOMIC DNA]</scope>
    <source>
        <strain evidence="7 8">NRRL Y-17804</strain>
    </source>
</reference>
<comment type="similarity">
    <text evidence="4">Belongs to the eIF-3 subunit C family.</text>
</comment>
<name>A0A0E9NCJ5_SAICN</name>
<reference evidence="7 8" key="1">
    <citation type="journal article" date="2011" name="J. Gen. Appl. Microbiol.">
        <title>Draft genome sequencing of the enigmatic yeast Saitoella complicata.</title>
        <authorList>
            <person name="Nishida H."/>
            <person name="Hamamoto M."/>
            <person name="Sugiyama J."/>
        </authorList>
    </citation>
    <scope>NUCLEOTIDE SEQUENCE [LARGE SCALE GENOMIC DNA]</scope>
    <source>
        <strain evidence="7 8">NRRL Y-17804</strain>
    </source>
</reference>
<dbReference type="Pfam" id="PF26569">
    <property type="entry name" value="EIF3CL_C"/>
    <property type="match status" value="1"/>
</dbReference>
<dbReference type="PANTHER" id="PTHR13937:SF0">
    <property type="entry name" value="EUKARYOTIC TRANSLATION INITIATION FACTOR 3 SUBUNIT C-RELATED"/>
    <property type="match status" value="1"/>
</dbReference>
<dbReference type="GO" id="GO:0033290">
    <property type="term" value="C:eukaryotic 48S preinitiation complex"/>
    <property type="evidence" value="ECO:0007669"/>
    <property type="project" value="UniProtKB-UniRule"/>
</dbReference>
<dbReference type="GO" id="GO:0005852">
    <property type="term" value="C:eukaryotic translation initiation factor 3 complex"/>
    <property type="evidence" value="ECO:0007669"/>
    <property type="project" value="UniProtKB-UniRule"/>
</dbReference>
<feature type="region of interest" description="Disordered" evidence="5">
    <location>
        <begin position="1183"/>
        <end position="1241"/>
    </location>
</feature>
<evidence type="ECO:0000256" key="3">
    <source>
        <dbReference type="ARBA" id="ARBA00022917"/>
    </source>
</evidence>
<evidence type="ECO:0000259" key="6">
    <source>
        <dbReference type="PROSITE" id="PS50250"/>
    </source>
</evidence>
<comment type="function">
    <text evidence="4">Component of the eukaryotic translation initiation factor 3 (eIF-3) complex, which is involved in protein synthesis of a specialized repertoire of mRNAs and, together with other initiation factors, stimulates binding of mRNA and methionyl-tRNAi to the 40S ribosome. The eIF-3 complex specifically targets and initiates translation of a subset of mRNAs involved in cell proliferation.</text>
</comment>
<keyword evidence="8" id="KW-1185">Reference proteome</keyword>
<dbReference type="EMBL" id="BACD03000009">
    <property type="protein sequence ID" value="GAO47559.1"/>
    <property type="molecule type" value="Genomic_DNA"/>
</dbReference>
<dbReference type="PANTHER" id="PTHR13937">
    <property type="entry name" value="EUKARYOTIC TRANSLATION INITATION FACTOR 3, SUBUNIT 8 EIF3S8 -RELATED"/>
    <property type="match status" value="1"/>
</dbReference>
<sequence>MLLGDGRRHGDAVIMICTFRDVDGRLRPFCERSCVCEDEPTQCLSGADIDPVPTRTVKVASSFTYALTLLDFEQRPVNRDIPKSSGIFRVLRTIVFLLLLSDHWTVQALIVRQILPTYNEQRLVLRSVTSWELAAMSFYGDEKIYLRGTRVGTSPLSTSDEPAVGGRDRGHLSKIDLVHESGKAFKNKAYGARHGVKTAYAVASSVRGKRLHEEGVDMSAISQKKVRVWVFIPDEQPSPRFTNAFVTETVRGVHQGFGKIIQPILHTSHLRPAPADTLEVDLCTGRLIRYIQMTENVAYNYYKRILDISCEPLIPFYSSLKCLPVLCPVLKNFETEAPKEHVCRQLSVRSSHSVKPPSLNAQSSRVTAVVVRTINSSQRISQQSTMSRFFRASSDTESSSDESEVDISTSESGSSEASGSESESDSEESSDDSDNDSSDDDSSSDEDGPSRGANRFLKGGDSDDSDEEEETKRVVKSAKDKRYDEIVSSVSVIANATKINDWVTISTEFDKLNKLTQKTKQLDGRIPRVYIKAIGKLEDALNESVKNEKQSKKKMNASNARALNSLKQRIRKNNRDFESEIAQWRANPESFENEDEPEPAAAPAAKAQRKVEEDVEVDGKADGDDGFSTVGKKGRTEKVTAEDIFKQLRAVVEARGKKNTDRNEQISILEKLVDVAITPYQKLRIFLALISARFDATPSTALYMASEQWEAASKDLSKLFELLEEQPKFMVAEDADDLEDEDVQVPEGDEVVRVRGSVIAYVDRLDDELTKALQHIDPHTSDYVERMKHEAGLYYIIVRSHCYFERVKLADSIAAAVARRLEHVYFKPEQVVAILEENTWKNLPQGINSSVTPREAAVNVTDLVQTLCVYLYKNGQSLHRTRAMLCHIYHHALHNRYHQARDLLLMSHLQESIHQADIATQILHNRTMVQLGLCAFRAGMVNEAQQCLQEICSTGRIKELLAQGVQRYNQVSPEQERMDRQRQLPFHMHINLELLECVYLTCSMLLEIPAMAAAGSSPDAKKRVISRPFRRMLDFNERQVFVGPPENTRDHIMQAAKALAAGEWQKARELISAIKIWDLMPNTEEIKTMLGEKIQEEGLRTYLFTYASFYETMSIASLSEMFDLSERSVTALVSRMISHEEIPAAFDQVSSAIIFQRVEPSRLQALAIGFADKANHFVEANERLLESKTQTEGERRQGQDGRDRRQRDGPRNNQTGGRVGGGNRGRGRNNFNSAIGRSVRA</sequence>
<feature type="region of interest" description="Disordered" evidence="5">
    <location>
        <begin position="346"/>
        <end position="366"/>
    </location>
</feature>
<evidence type="ECO:0000313" key="8">
    <source>
        <dbReference type="Proteomes" id="UP000033140"/>
    </source>
</evidence>
<evidence type="ECO:0000256" key="1">
    <source>
        <dbReference type="ARBA" id="ARBA00022490"/>
    </source>
</evidence>
<evidence type="ECO:0000313" key="7">
    <source>
        <dbReference type="EMBL" id="GAO47559.1"/>
    </source>
</evidence>
<dbReference type="STRING" id="698492.A0A0E9NCJ5"/>
<dbReference type="InterPro" id="IPR008905">
    <property type="entry name" value="EIF3C_N_dom"/>
</dbReference>
<dbReference type="InterPro" id="IPR058999">
    <property type="entry name" value="EIF3CL_C"/>
</dbReference>
<reference evidence="7 8" key="3">
    <citation type="journal article" date="2015" name="Genome Announc.">
        <title>Draft Genome Sequence of the Archiascomycetous Yeast Saitoella complicata.</title>
        <authorList>
            <person name="Yamauchi K."/>
            <person name="Kondo S."/>
            <person name="Hamamoto M."/>
            <person name="Takahashi Y."/>
            <person name="Ogura Y."/>
            <person name="Hayashi T."/>
            <person name="Nishida H."/>
        </authorList>
    </citation>
    <scope>NUCLEOTIDE SEQUENCE [LARGE SCALE GENOMIC DNA]</scope>
    <source>
        <strain evidence="7 8">NRRL Y-17804</strain>
    </source>
</reference>
<dbReference type="InterPro" id="IPR036388">
    <property type="entry name" value="WH-like_DNA-bd_sf"/>
</dbReference>
<evidence type="ECO:0000256" key="2">
    <source>
        <dbReference type="ARBA" id="ARBA00022540"/>
    </source>
</evidence>
<dbReference type="HAMAP" id="MF_03002">
    <property type="entry name" value="eIF3c"/>
    <property type="match status" value="1"/>
</dbReference>
<comment type="subcellular location">
    <subcellularLocation>
        <location evidence="4">Cytoplasm</location>
    </subcellularLocation>
</comment>
<dbReference type="GO" id="GO:0016282">
    <property type="term" value="C:eukaryotic 43S preinitiation complex"/>
    <property type="evidence" value="ECO:0007669"/>
    <property type="project" value="UniProtKB-UniRule"/>
</dbReference>